<dbReference type="InterPro" id="IPR045746">
    <property type="entry name" value="ACT14924-like_Acyltransf_dom"/>
</dbReference>
<gene>
    <name evidence="3" type="ORF">ATO8_14732</name>
</gene>
<protein>
    <recommendedName>
        <fullName evidence="2">Putative acyltransferase ACT14924-like acyltransferase domain-containing protein</fullName>
    </recommendedName>
</protein>
<evidence type="ECO:0000256" key="1">
    <source>
        <dbReference type="SAM" id="MobiDB-lite"/>
    </source>
</evidence>
<feature type="compositionally biased region" description="Basic and acidic residues" evidence="1">
    <location>
        <begin position="13"/>
        <end position="25"/>
    </location>
</feature>
<dbReference type="PATRIC" id="fig|1317118.6.peg.3031"/>
<name>W4HIG8_9RHOB</name>
<dbReference type="CDD" id="cd07986">
    <property type="entry name" value="LPLAT_ACT14924-like"/>
    <property type="match status" value="1"/>
</dbReference>
<sequence length="310" mass="34122">MLTPDPTPPARRTGVEPHTRRDVPHRLAPVPAPPQAPYDKRKLSYAGTFENPWKRGTIRAMEWATGKLPLLHMVRRFERIGPAEGQAFWAQALSIMGIALETPEDQIARIPREGPVVLVANHPHGLVDGMVLAELIGRVRRDYKILTRSLLTGVREVERFMIPVPFQHEIDAKEQGLEMRRRAMGHLQDGGLVALFPSGVVAASERWFGPAVEAAWNPFTANLIQRSGATVLPVHFPGQNSRAYQVANRLSATLRQGLLIHEVVAACNRPQAPVIGAPIGPDEIRGMGLGGRDLVARLREITMELGATHG</sequence>
<proteinExistence type="predicted"/>
<dbReference type="AlphaFoldDB" id="W4HIG8"/>
<dbReference type="Pfam" id="PF19576">
    <property type="entry name" value="Acyltransf_2"/>
    <property type="match status" value="1"/>
</dbReference>
<reference evidence="3 4" key="1">
    <citation type="journal article" date="2014" name="Antonie Van Leeuwenhoek">
        <title>Roseivivax atlanticus sp. nov., isolated from surface seawater of the Atlantic Ocean.</title>
        <authorList>
            <person name="Li G."/>
            <person name="Lai Q."/>
            <person name="Liu X."/>
            <person name="Sun F."/>
            <person name="Shao Z."/>
        </authorList>
    </citation>
    <scope>NUCLEOTIDE SEQUENCE [LARGE SCALE GENOMIC DNA]</scope>
    <source>
        <strain evidence="3 4">22II-s10s</strain>
    </source>
</reference>
<feature type="domain" description="Putative acyltransferase ACT14924-like acyltransferase" evidence="2">
    <location>
        <begin position="104"/>
        <end position="248"/>
    </location>
</feature>
<feature type="region of interest" description="Disordered" evidence="1">
    <location>
        <begin position="1"/>
        <end position="39"/>
    </location>
</feature>
<dbReference type="eggNOG" id="COG0204">
    <property type="taxonomic scope" value="Bacteria"/>
</dbReference>
<accession>W4HIG8</accession>
<evidence type="ECO:0000313" key="4">
    <source>
        <dbReference type="Proteomes" id="UP000019063"/>
    </source>
</evidence>
<comment type="caution">
    <text evidence="3">The sequence shown here is derived from an EMBL/GenBank/DDBJ whole genome shotgun (WGS) entry which is preliminary data.</text>
</comment>
<dbReference type="STRING" id="1379903.ATO8_14732"/>
<dbReference type="Proteomes" id="UP000019063">
    <property type="component" value="Unassembled WGS sequence"/>
</dbReference>
<evidence type="ECO:0000259" key="2">
    <source>
        <dbReference type="Pfam" id="PF19576"/>
    </source>
</evidence>
<evidence type="ECO:0000313" key="3">
    <source>
        <dbReference type="EMBL" id="ETW11931.1"/>
    </source>
</evidence>
<organism evidence="3 4">
    <name type="scientific">Roseivivax marinus</name>
    <dbReference type="NCBI Taxonomy" id="1379903"/>
    <lineage>
        <taxon>Bacteria</taxon>
        <taxon>Pseudomonadati</taxon>
        <taxon>Pseudomonadota</taxon>
        <taxon>Alphaproteobacteria</taxon>
        <taxon>Rhodobacterales</taxon>
        <taxon>Roseobacteraceae</taxon>
        <taxon>Roseivivax</taxon>
    </lineage>
</organism>
<keyword evidence="4" id="KW-1185">Reference proteome</keyword>
<dbReference type="EMBL" id="AQQW01000009">
    <property type="protein sequence ID" value="ETW11931.1"/>
    <property type="molecule type" value="Genomic_DNA"/>
</dbReference>